<keyword evidence="2" id="KW-1185">Reference proteome</keyword>
<organism evidence="1 2">
    <name type="scientific">Scutellospora calospora</name>
    <dbReference type="NCBI Taxonomy" id="85575"/>
    <lineage>
        <taxon>Eukaryota</taxon>
        <taxon>Fungi</taxon>
        <taxon>Fungi incertae sedis</taxon>
        <taxon>Mucoromycota</taxon>
        <taxon>Glomeromycotina</taxon>
        <taxon>Glomeromycetes</taxon>
        <taxon>Diversisporales</taxon>
        <taxon>Gigasporaceae</taxon>
        <taxon>Scutellospora</taxon>
    </lineage>
</organism>
<name>A0ACA9MZ02_9GLOM</name>
<proteinExistence type="predicted"/>
<accession>A0ACA9MZ02</accession>
<dbReference type="EMBL" id="CAJVPM010017173">
    <property type="protein sequence ID" value="CAG8618531.1"/>
    <property type="molecule type" value="Genomic_DNA"/>
</dbReference>
<dbReference type="Proteomes" id="UP000789860">
    <property type="component" value="Unassembled WGS sequence"/>
</dbReference>
<evidence type="ECO:0000313" key="1">
    <source>
        <dbReference type="EMBL" id="CAG8618531.1"/>
    </source>
</evidence>
<gene>
    <name evidence="1" type="ORF">SCALOS_LOCUS7567</name>
</gene>
<feature type="non-terminal residue" evidence="1">
    <location>
        <position position="1"/>
    </location>
</feature>
<evidence type="ECO:0000313" key="2">
    <source>
        <dbReference type="Proteomes" id="UP000789860"/>
    </source>
</evidence>
<protein>
    <submittedName>
        <fullName evidence="1">4388_t:CDS:1</fullName>
    </submittedName>
</protein>
<comment type="caution">
    <text evidence="1">The sequence shown here is derived from an EMBL/GenBank/DDBJ whole genome shotgun (WGS) entry which is preliminary data.</text>
</comment>
<reference evidence="1" key="1">
    <citation type="submission" date="2021-06" db="EMBL/GenBank/DDBJ databases">
        <authorList>
            <person name="Kallberg Y."/>
            <person name="Tangrot J."/>
            <person name="Rosling A."/>
        </authorList>
    </citation>
    <scope>NUCLEOTIDE SEQUENCE</scope>
    <source>
        <strain evidence="1">AU212A</strain>
    </source>
</reference>
<sequence length="155" mass="18988">TSDYCEKCGEYKWKKRYDDELKKLKKNNCEDEFQLEYEPVTVSFQNDNEYTLEPSTKMKKLSKNKIDDITNQAFEYYVRENIRDDLDPKIILIFLMITRITYQEILKLNNKKIESRYKDYYKNPRQSNDAWRNIVDGFVKDWDPKKAMNWLSNRY</sequence>